<feature type="region of interest" description="Disordered" evidence="1">
    <location>
        <begin position="1"/>
        <end position="21"/>
    </location>
</feature>
<proteinExistence type="predicted"/>
<keyword evidence="3" id="KW-1185">Reference proteome</keyword>
<evidence type="ECO:0000313" key="2">
    <source>
        <dbReference type="EMBL" id="SDF92260.1"/>
    </source>
</evidence>
<evidence type="ECO:0000256" key="1">
    <source>
        <dbReference type="SAM" id="MobiDB-lite"/>
    </source>
</evidence>
<dbReference type="STRING" id="1082479.SAMN05216241_103178"/>
<organism evidence="2 3">
    <name type="scientific">Limimonas halophila</name>
    <dbReference type="NCBI Taxonomy" id="1082479"/>
    <lineage>
        <taxon>Bacteria</taxon>
        <taxon>Pseudomonadati</taxon>
        <taxon>Pseudomonadota</taxon>
        <taxon>Alphaproteobacteria</taxon>
        <taxon>Rhodospirillales</taxon>
        <taxon>Rhodovibrionaceae</taxon>
        <taxon>Limimonas</taxon>
    </lineage>
</organism>
<gene>
    <name evidence="2" type="ORF">SAMN05216241_103178</name>
</gene>
<accession>A0A1G7Q3R8</accession>
<sequence>MPTHAPVRGYEQRVRDVPRDPLRPPAEVMRLSRMGAMHGTRISFMRTLTRRMAREGWRIQCQRFDIGADQTGEAVYTVDTPDGRYSFVVFAHDIPEEDRTDRVIAERWDYTFALTDGEPDEDHLDDLRANVPLQEAGRMRPEDIVLSRGNKSTRLFAHVVDALAAGQQPDPGKVDEVGYLMRTTAVYGNGKFGLADYEQVRRHTAFRQPFSAQMFTVYLARLFSLDLVEHVARLRDPDNAVGLDPRLRRAFGVGNATGLGMAPFLVNHPKIIHGWAWARETALARVKAVPSAEAWRLDRFQQLFERAITHADQWQTADERQMADIHTLRAELRTLHAELFPAEGESILAADHPWRRLARTLAQRFSLETQEMVHSLMIEPYGDLVDELEDRLTCDDELWLEPAMRLFTLKDLLERHYRWAIETDYTAEENQHYFWYRAEAKEEPRIGERCCESGAEREMMIGVGREAARLHAALAKLDNESLHEAVAAFLMRRPDLRAITRRVQTMAHAPYGEIRDNLLGADIRPIDLLRFKLSVFGAVRFDPKSDRWIRITMFKGAPLPEELTGCDACGAPPHCLTCPPDDWAFPVVPEAL</sequence>
<dbReference type="RefSeq" id="WP_176758550.1">
    <property type="nucleotide sequence ID" value="NZ_FNCE01000003.1"/>
</dbReference>
<dbReference type="AlphaFoldDB" id="A0A1G7Q3R8"/>
<reference evidence="2 3" key="1">
    <citation type="submission" date="2016-10" db="EMBL/GenBank/DDBJ databases">
        <authorList>
            <person name="de Groot N.N."/>
        </authorList>
    </citation>
    <scope>NUCLEOTIDE SEQUENCE [LARGE SCALE GENOMIC DNA]</scope>
    <source>
        <strain evidence="2 3">DSM 25584</strain>
    </source>
</reference>
<name>A0A1G7Q3R8_9PROT</name>
<evidence type="ECO:0000313" key="3">
    <source>
        <dbReference type="Proteomes" id="UP000199415"/>
    </source>
</evidence>
<feature type="compositionally biased region" description="Basic and acidic residues" evidence="1">
    <location>
        <begin position="10"/>
        <end position="21"/>
    </location>
</feature>
<protein>
    <submittedName>
        <fullName evidence="2">Uncharacterized protein</fullName>
    </submittedName>
</protein>
<dbReference type="Proteomes" id="UP000199415">
    <property type="component" value="Unassembled WGS sequence"/>
</dbReference>
<dbReference type="EMBL" id="FNCE01000003">
    <property type="protein sequence ID" value="SDF92260.1"/>
    <property type="molecule type" value="Genomic_DNA"/>
</dbReference>